<feature type="compositionally biased region" description="Basic and acidic residues" evidence="8">
    <location>
        <begin position="79"/>
        <end position="91"/>
    </location>
</feature>
<feature type="compositionally biased region" description="Basic residues" evidence="8">
    <location>
        <begin position="1"/>
        <end position="12"/>
    </location>
</feature>
<proteinExistence type="inferred from homology"/>
<dbReference type="Pfam" id="PF14474">
    <property type="entry name" value="RTC4"/>
    <property type="match status" value="1"/>
</dbReference>
<organism evidence="10 11">
    <name type="scientific">Favolaschia claudopus</name>
    <dbReference type="NCBI Taxonomy" id="2862362"/>
    <lineage>
        <taxon>Eukaryota</taxon>
        <taxon>Fungi</taxon>
        <taxon>Dikarya</taxon>
        <taxon>Basidiomycota</taxon>
        <taxon>Agaricomycotina</taxon>
        <taxon>Agaricomycetes</taxon>
        <taxon>Agaricomycetidae</taxon>
        <taxon>Agaricales</taxon>
        <taxon>Marasmiineae</taxon>
        <taxon>Mycenaceae</taxon>
        <taxon>Favolaschia</taxon>
    </lineage>
</organism>
<evidence type="ECO:0000256" key="5">
    <source>
        <dbReference type="ARBA" id="ARBA00015162"/>
    </source>
</evidence>
<dbReference type="SMART" id="SM01312">
    <property type="entry name" value="RTC4"/>
    <property type="match status" value="1"/>
</dbReference>
<dbReference type="GO" id="GO:0005634">
    <property type="term" value="C:nucleus"/>
    <property type="evidence" value="ECO:0007669"/>
    <property type="project" value="UniProtKB-SubCell"/>
</dbReference>
<dbReference type="PANTHER" id="PTHR41391:SF1">
    <property type="entry name" value="RESTRICTION OF TELOMERE CAPPING PROTEIN 4"/>
    <property type="match status" value="1"/>
</dbReference>
<feature type="region of interest" description="Disordered" evidence="8">
    <location>
        <begin position="1"/>
        <end position="363"/>
    </location>
</feature>
<protein>
    <recommendedName>
        <fullName evidence="5">Restriction of telomere capping protein 4</fullName>
    </recommendedName>
</protein>
<feature type="compositionally biased region" description="Polar residues" evidence="8">
    <location>
        <begin position="987"/>
        <end position="996"/>
    </location>
</feature>
<keyword evidence="7" id="KW-0539">Nucleus</keyword>
<accession>A0AAW0DX37</accession>
<gene>
    <name evidence="10" type="ORF">R3P38DRAFT_3341882</name>
</gene>
<feature type="region of interest" description="Disordered" evidence="8">
    <location>
        <begin position="673"/>
        <end position="1006"/>
    </location>
</feature>
<evidence type="ECO:0000256" key="6">
    <source>
        <dbReference type="ARBA" id="ARBA00022490"/>
    </source>
</evidence>
<evidence type="ECO:0000259" key="9">
    <source>
        <dbReference type="SMART" id="SM01312"/>
    </source>
</evidence>
<feature type="compositionally biased region" description="Polar residues" evidence="8">
    <location>
        <begin position="179"/>
        <end position="193"/>
    </location>
</feature>
<dbReference type="GO" id="GO:0005737">
    <property type="term" value="C:cytoplasm"/>
    <property type="evidence" value="ECO:0007669"/>
    <property type="project" value="UniProtKB-SubCell"/>
</dbReference>
<evidence type="ECO:0000256" key="4">
    <source>
        <dbReference type="ARBA" id="ARBA00009461"/>
    </source>
</evidence>
<evidence type="ECO:0000256" key="2">
    <source>
        <dbReference type="ARBA" id="ARBA00004123"/>
    </source>
</evidence>
<keyword evidence="6" id="KW-0963">Cytoplasm</keyword>
<evidence type="ECO:0000313" key="11">
    <source>
        <dbReference type="Proteomes" id="UP001362999"/>
    </source>
</evidence>
<comment type="caution">
    <text evidence="10">The sequence shown here is derived from an EMBL/GenBank/DDBJ whole genome shotgun (WGS) entry which is preliminary data.</text>
</comment>
<dbReference type="PANTHER" id="PTHR41391">
    <property type="entry name" value="RESTRICTION OF TELOMERE CAPPING PROTEIN 4"/>
    <property type="match status" value="1"/>
</dbReference>
<name>A0AAW0DX37_9AGAR</name>
<dbReference type="EMBL" id="JAWWNJ010000004">
    <property type="protein sequence ID" value="KAK7057639.1"/>
    <property type="molecule type" value="Genomic_DNA"/>
</dbReference>
<feature type="compositionally biased region" description="Polar residues" evidence="8">
    <location>
        <begin position="854"/>
        <end position="880"/>
    </location>
</feature>
<evidence type="ECO:0000256" key="3">
    <source>
        <dbReference type="ARBA" id="ARBA00004496"/>
    </source>
</evidence>
<feature type="compositionally biased region" description="Polar residues" evidence="8">
    <location>
        <begin position="136"/>
        <end position="153"/>
    </location>
</feature>
<dbReference type="InterPro" id="IPR039024">
    <property type="entry name" value="RTC4"/>
</dbReference>
<feature type="compositionally biased region" description="Polar residues" evidence="8">
    <location>
        <begin position="219"/>
        <end position="228"/>
    </location>
</feature>
<reference evidence="10 11" key="1">
    <citation type="journal article" date="2024" name="J Genomics">
        <title>Draft genome sequencing and assembly of Favolaschia claudopus CIRM-BRFM 2984 isolated from oak limbs.</title>
        <authorList>
            <person name="Navarro D."/>
            <person name="Drula E."/>
            <person name="Chaduli D."/>
            <person name="Cazenave R."/>
            <person name="Ahrendt S."/>
            <person name="Wang J."/>
            <person name="Lipzen A."/>
            <person name="Daum C."/>
            <person name="Barry K."/>
            <person name="Grigoriev I.V."/>
            <person name="Favel A."/>
            <person name="Rosso M.N."/>
            <person name="Martin F."/>
        </authorList>
    </citation>
    <scope>NUCLEOTIDE SEQUENCE [LARGE SCALE GENOMIC DNA]</scope>
    <source>
        <strain evidence="10 11">CIRM-BRFM 2984</strain>
    </source>
</reference>
<evidence type="ECO:0000256" key="8">
    <source>
        <dbReference type="SAM" id="MobiDB-lite"/>
    </source>
</evidence>
<comment type="function">
    <text evidence="1">May be involved in a process influencing telomere capping.</text>
</comment>
<feature type="compositionally biased region" description="Low complexity" evidence="8">
    <location>
        <begin position="194"/>
        <end position="211"/>
    </location>
</feature>
<sequence length="1006" mass="110633">MESRRYAARLKVRPGSQPPRRGVLNEDLGSGFSVPSKRVQEVLPVDDDSDDDDLDLLSGKNSSPPISPPRPASSQPVQQKKEKRDMDDVIKGLKFNKIKKKSGSDVDDPTTTSKENAHRAPEKKKTPAVHPIVGDTKQTLTRPLRDNSTTRNQNHSEVRVGAKRRADSQYSRDVKPQRSKSGASGKSQPVASTSQSNSFISVASSQSSIDDSPGRNDRNQFPTLSPLSGSKGKGREIDRPLPQRDVKKGKAKIQGREGPKFTRPLPTEGLSPLSSPTKAQNDFLPSPLGTPLKSAVTRFPAPSPLRSEEQAMSNKLGGKRKVQPFPMELNNQTPEGSPSSSKRQSGSDNEDERDRKRYKNQPVVLAGTYEEEDSELLFLSPGTDPKTLCPYCDTLLPAQPTPLLTRLLEETFKKSYRDARPANPLGRKAPMNVFIGVCQRHRFESETLPEAEMRGWPKFIDWEGLQGRVLALKRDLLGILRDPGDPIVYGNEDDAEEPQPPVNSQPNKGPRMLCIFWKDLVKELKAKGSKGVKGVHGQFANFEKTQPGYYGELGSMIIHQTLYDMFPLSSIDPDLVSPLTPNEFIQRILVPEVGMRLVMEDMDLNQDRRTDKKRAVAVLRESASYGVAMFPADGGEWGGVSGKKLAGGDAGGARLAEQMVMERARKRRKELEIEEGEEEERWMQQQAEKEREKSEVVKQKKRAKKKDSEAASAAADPPAPSRPRPRPVPKNKEKPSVLTDTASDMDTDTSSDVRPSKEVADFDMDTITQSLEAEQLVPTPKPPSRRVDKLATALALDSDSDSEFPLGVLVSTPRLKARSTSKPAPKKASIFSETFSEPEVESDTAEVGGYSRPRSPSASLTGSKRSTRGSSVVDLCSSSEDGGGPSTRGPSNARKPNPPIPRRKLSKPSRILSSSEEDNATEATPRAKRPLKDTTCTSNASSFRPLDVARARVPSVKKSREKPGEQQDWLVSMAKDVSESDDEASHVGSQRSQDSHSWLLDDISET</sequence>
<feature type="compositionally biased region" description="Basic and acidic residues" evidence="8">
    <location>
        <begin position="687"/>
        <end position="698"/>
    </location>
</feature>
<evidence type="ECO:0000256" key="7">
    <source>
        <dbReference type="ARBA" id="ARBA00023242"/>
    </source>
</evidence>
<feature type="compositionally biased region" description="Low complexity" evidence="8">
    <location>
        <begin position="337"/>
        <end position="347"/>
    </location>
</feature>
<feature type="compositionally biased region" description="Basic and acidic residues" evidence="8">
    <location>
        <begin position="115"/>
        <end position="125"/>
    </location>
</feature>
<comment type="subcellular location">
    <subcellularLocation>
        <location evidence="3">Cytoplasm</location>
    </subcellularLocation>
    <subcellularLocation>
        <location evidence="2">Nucleus</location>
    </subcellularLocation>
</comment>
<evidence type="ECO:0000256" key="1">
    <source>
        <dbReference type="ARBA" id="ARBA00002738"/>
    </source>
</evidence>
<evidence type="ECO:0000313" key="10">
    <source>
        <dbReference type="EMBL" id="KAK7057639.1"/>
    </source>
</evidence>
<feature type="compositionally biased region" description="Basic and acidic residues" evidence="8">
    <location>
        <begin position="233"/>
        <end position="260"/>
    </location>
</feature>
<feature type="compositionally biased region" description="Acidic residues" evidence="8">
    <location>
        <begin position="44"/>
        <end position="55"/>
    </location>
</feature>
<feature type="compositionally biased region" description="Basic and acidic residues" evidence="8">
    <location>
        <begin position="154"/>
        <end position="176"/>
    </location>
</feature>
<keyword evidence="11" id="KW-1185">Reference proteome</keyword>
<dbReference type="Proteomes" id="UP001362999">
    <property type="component" value="Unassembled WGS sequence"/>
</dbReference>
<feature type="domain" description="Restriction of telomere capping protein 4 C-terminal" evidence="9">
    <location>
        <begin position="479"/>
        <end position="632"/>
    </location>
</feature>
<dbReference type="AlphaFoldDB" id="A0AAW0DX37"/>
<dbReference type="InterPro" id="IPR028094">
    <property type="entry name" value="RTC4_C"/>
</dbReference>
<comment type="similarity">
    <text evidence="4">Belongs to the RTC4 family.</text>
</comment>